<dbReference type="Gene3D" id="3.30.40.10">
    <property type="entry name" value="Zinc/RING finger domain, C3HC4 (zinc finger)"/>
    <property type="match status" value="1"/>
</dbReference>
<dbReference type="Proteomes" id="UP001328107">
    <property type="component" value="Unassembled WGS sequence"/>
</dbReference>
<dbReference type="InterPro" id="IPR013083">
    <property type="entry name" value="Znf_RING/FYVE/PHD"/>
</dbReference>
<dbReference type="Pfam" id="PF13920">
    <property type="entry name" value="zf-C3HC4_3"/>
    <property type="match status" value="1"/>
</dbReference>
<comment type="caution">
    <text evidence="1">The sequence shown here is derived from an EMBL/GenBank/DDBJ whole genome shotgun (WGS) entry which is preliminary data.</text>
</comment>
<dbReference type="EMBL" id="BTRK01000002">
    <property type="protein sequence ID" value="GMR39420.1"/>
    <property type="molecule type" value="Genomic_DNA"/>
</dbReference>
<feature type="non-terminal residue" evidence="1">
    <location>
        <position position="1"/>
    </location>
</feature>
<gene>
    <name evidence="1" type="ORF">PMAYCL1PPCAC_09615</name>
</gene>
<accession>A0AAN4ZLX9</accession>
<organism evidence="1 2">
    <name type="scientific">Pristionchus mayeri</name>
    <dbReference type="NCBI Taxonomy" id="1317129"/>
    <lineage>
        <taxon>Eukaryota</taxon>
        <taxon>Metazoa</taxon>
        <taxon>Ecdysozoa</taxon>
        <taxon>Nematoda</taxon>
        <taxon>Chromadorea</taxon>
        <taxon>Rhabditida</taxon>
        <taxon>Rhabditina</taxon>
        <taxon>Diplogasteromorpha</taxon>
        <taxon>Diplogasteroidea</taxon>
        <taxon>Neodiplogasteridae</taxon>
        <taxon>Pristionchus</taxon>
    </lineage>
</organism>
<evidence type="ECO:0000313" key="2">
    <source>
        <dbReference type="Proteomes" id="UP001328107"/>
    </source>
</evidence>
<reference evidence="2" key="1">
    <citation type="submission" date="2022-10" db="EMBL/GenBank/DDBJ databases">
        <title>Genome assembly of Pristionchus species.</title>
        <authorList>
            <person name="Yoshida K."/>
            <person name="Sommer R.J."/>
        </authorList>
    </citation>
    <scope>NUCLEOTIDE SEQUENCE [LARGE SCALE GENOMIC DNA]</scope>
    <source>
        <strain evidence="2">RS5460</strain>
    </source>
</reference>
<feature type="non-terminal residue" evidence="1">
    <location>
        <position position="91"/>
    </location>
</feature>
<evidence type="ECO:0008006" key="3">
    <source>
        <dbReference type="Google" id="ProtNLM"/>
    </source>
</evidence>
<sequence>HVEKCKEIEAPSASHSNMEKGNIIQELVCNMERMQADIIAKDNIIKEKSDSHEGPSCVICIDRAPNMMFFDCMHLVVCEECFNEAARNTST</sequence>
<keyword evidence="2" id="KW-1185">Reference proteome</keyword>
<proteinExistence type="predicted"/>
<dbReference type="AlphaFoldDB" id="A0AAN4ZLX9"/>
<protein>
    <recommendedName>
        <fullName evidence="3">RING-type domain-containing protein</fullName>
    </recommendedName>
</protein>
<evidence type="ECO:0000313" key="1">
    <source>
        <dbReference type="EMBL" id="GMR39420.1"/>
    </source>
</evidence>
<name>A0AAN4ZLX9_9BILA</name>